<evidence type="ECO:0000313" key="10">
    <source>
        <dbReference type="EMBL" id="GHD55971.1"/>
    </source>
</evidence>
<evidence type="ECO:0000256" key="7">
    <source>
        <dbReference type="RuleBase" id="RU004504"/>
    </source>
</evidence>
<organism evidence="10 11">
    <name type="scientific">Thalassobaculum fulvum</name>
    <dbReference type="NCBI Taxonomy" id="1633335"/>
    <lineage>
        <taxon>Bacteria</taxon>
        <taxon>Pseudomonadati</taxon>
        <taxon>Pseudomonadota</taxon>
        <taxon>Alphaproteobacteria</taxon>
        <taxon>Rhodospirillales</taxon>
        <taxon>Thalassobaculaceae</taxon>
        <taxon>Thalassobaculum</taxon>
    </lineage>
</organism>
<dbReference type="Gene3D" id="3.40.640.10">
    <property type="entry name" value="Type I PLP-dependent aspartate aminotransferase-like (Major domain)"/>
    <property type="match status" value="1"/>
</dbReference>
<protein>
    <submittedName>
        <fullName evidence="10">Class V aminotransferase</fullName>
    </submittedName>
</protein>
<dbReference type="GO" id="GO:0004760">
    <property type="term" value="F:L-serine-pyruvate transaminase activity"/>
    <property type="evidence" value="ECO:0007669"/>
    <property type="project" value="TreeGrafter"/>
</dbReference>
<dbReference type="Gene3D" id="3.90.1150.10">
    <property type="entry name" value="Aspartate Aminotransferase, domain 1"/>
    <property type="match status" value="1"/>
</dbReference>
<dbReference type="PANTHER" id="PTHR21152:SF40">
    <property type="entry name" value="ALANINE--GLYOXYLATE AMINOTRANSFERASE"/>
    <property type="match status" value="1"/>
</dbReference>
<feature type="region of interest" description="Disordered" evidence="8">
    <location>
        <begin position="382"/>
        <end position="407"/>
    </location>
</feature>
<dbReference type="PROSITE" id="PS00595">
    <property type="entry name" value="AA_TRANSFER_CLASS_5"/>
    <property type="match status" value="1"/>
</dbReference>
<gene>
    <name evidence="10" type="ORF">GCM10017083_35490</name>
</gene>
<accession>A0A918XV73</accession>
<dbReference type="InterPro" id="IPR020578">
    <property type="entry name" value="Aminotrans_V_PyrdxlP_BS"/>
</dbReference>
<comment type="cofactor">
    <cofactor evidence="1 5 7">
        <name>pyridoxal 5'-phosphate</name>
        <dbReference type="ChEBI" id="CHEBI:597326"/>
    </cofactor>
</comment>
<keyword evidence="10" id="KW-0032">Aminotransferase</keyword>
<feature type="modified residue" description="N6-(pyridoxal phosphate)lysine" evidence="5">
    <location>
        <position position="200"/>
    </location>
</feature>
<evidence type="ECO:0000256" key="5">
    <source>
        <dbReference type="PIRSR" id="PIRSR000524-50"/>
    </source>
</evidence>
<dbReference type="InterPro" id="IPR015424">
    <property type="entry name" value="PyrdxlP-dep_Trfase"/>
</dbReference>
<dbReference type="RefSeq" id="WP_189992065.1">
    <property type="nucleotide sequence ID" value="NZ_BMZS01000008.1"/>
</dbReference>
<dbReference type="InterPro" id="IPR015421">
    <property type="entry name" value="PyrdxlP-dep_Trfase_major"/>
</dbReference>
<reference evidence="10" key="1">
    <citation type="journal article" date="2014" name="Int. J. Syst. Evol. Microbiol.">
        <title>Complete genome sequence of Corynebacterium casei LMG S-19264T (=DSM 44701T), isolated from a smear-ripened cheese.</title>
        <authorList>
            <consortium name="US DOE Joint Genome Institute (JGI-PGF)"/>
            <person name="Walter F."/>
            <person name="Albersmeier A."/>
            <person name="Kalinowski J."/>
            <person name="Ruckert C."/>
        </authorList>
    </citation>
    <scope>NUCLEOTIDE SEQUENCE</scope>
    <source>
        <strain evidence="10">KCTC 42651</strain>
    </source>
</reference>
<dbReference type="InterPro" id="IPR015422">
    <property type="entry name" value="PyrdxlP-dep_Trfase_small"/>
</dbReference>
<keyword evidence="3 5" id="KW-0663">Pyridoxal phosphate</keyword>
<dbReference type="InterPro" id="IPR000192">
    <property type="entry name" value="Aminotrans_V_dom"/>
</dbReference>
<dbReference type="Pfam" id="PF00266">
    <property type="entry name" value="Aminotran_5"/>
    <property type="match status" value="1"/>
</dbReference>
<evidence type="ECO:0000256" key="6">
    <source>
        <dbReference type="RuleBase" id="RU004075"/>
    </source>
</evidence>
<dbReference type="PIRSF" id="PIRSF000524">
    <property type="entry name" value="SPT"/>
    <property type="match status" value="1"/>
</dbReference>
<dbReference type="AlphaFoldDB" id="A0A918XV73"/>
<dbReference type="GO" id="GO:0019265">
    <property type="term" value="P:glycine biosynthetic process, by transamination of glyoxylate"/>
    <property type="evidence" value="ECO:0007669"/>
    <property type="project" value="TreeGrafter"/>
</dbReference>
<keyword evidence="10" id="KW-0808">Transferase</keyword>
<comment type="caution">
    <text evidence="10">The sequence shown here is derived from an EMBL/GenBank/DDBJ whole genome shotgun (WGS) entry which is preliminary data.</text>
</comment>
<evidence type="ECO:0000259" key="9">
    <source>
        <dbReference type="Pfam" id="PF00266"/>
    </source>
</evidence>
<dbReference type="GO" id="GO:0008453">
    <property type="term" value="F:alanine-glyoxylate transaminase activity"/>
    <property type="evidence" value="ECO:0007669"/>
    <property type="project" value="TreeGrafter"/>
</dbReference>
<evidence type="ECO:0000256" key="1">
    <source>
        <dbReference type="ARBA" id="ARBA00001933"/>
    </source>
</evidence>
<evidence type="ECO:0000256" key="2">
    <source>
        <dbReference type="ARBA" id="ARBA00009236"/>
    </source>
</evidence>
<dbReference type="EMBL" id="BMZS01000008">
    <property type="protein sequence ID" value="GHD55971.1"/>
    <property type="molecule type" value="Genomic_DNA"/>
</dbReference>
<proteinExistence type="inferred from homology"/>
<dbReference type="SUPFAM" id="SSF53383">
    <property type="entry name" value="PLP-dependent transferases"/>
    <property type="match status" value="1"/>
</dbReference>
<dbReference type="Proteomes" id="UP000630353">
    <property type="component" value="Unassembled WGS sequence"/>
</dbReference>
<name>A0A918XV73_9PROT</name>
<evidence type="ECO:0000313" key="11">
    <source>
        <dbReference type="Proteomes" id="UP000630353"/>
    </source>
</evidence>
<sequence>MNARFPISGDAVPYRLRLPGPTAIPDRVLRAMAQPIIAHRGAEFLARFRDIQAGLKPILGRTGAVPFLFASTGIGAMESAVVNVAGPGRRVLIANNGQWGPVFKRLALAIGAEVDEVVTPPGSPVDLEGVERALKAKEYAAVLAVHSESSTGCLTDLKALGGIVAQTPALLAVDSVSGLGGAEMRQDEWGVDVVVSASQKALMCPPGLGLASISDKAWDAIQGDDLGPRSYFDYRRFRPMAEKGEPTYTAPVAMLTALHEALTMIGEEGLEATLARHKRLSAALAAGMKALGFSAFAQGTPSPTLVVMLTPEGIDAPALIDRLAGGYNMVVAGTHFEHVKHRMVRIGTMGALGDGDILADLHQLAAAIRDLGGKCDEAGALAAGAGGRGPRRGARRVSRRLGYPTSR</sequence>
<feature type="compositionally biased region" description="Basic residues" evidence="8">
    <location>
        <begin position="389"/>
        <end position="399"/>
    </location>
</feature>
<evidence type="ECO:0000256" key="4">
    <source>
        <dbReference type="PIRSR" id="PIRSR000524-1"/>
    </source>
</evidence>
<evidence type="ECO:0000256" key="3">
    <source>
        <dbReference type="ARBA" id="ARBA00022898"/>
    </source>
</evidence>
<dbReference type="PANTHER" id="PTHR21152">
    <property type="entry name" value="AMINOTRANSFERASE CLASS V"/>
    <property type="match status" value="1"/>
</dbReference>
<reference evidence="10" key="2">
    <citation type="submission" date="2020-09" db="EMBL/GenBank/DDBJ databases">
        <authorList>
            <person name="Sun Q."/>
            <person name="Kim S."/>
        </authorList>
    </citation>
    <scope>NUCLEOTIDE SEQUENCE</scope>
    <source>
        <strain evidence="10">KCTC 42651</strain>
    </source>
</reference>
<keyword evidence="11" id="KW-1185">Reference proteome</keyword>
<feature type="domain" description="Aminotransferase class V" evidence="9">
    <location>
        <begin position="37"/>
        <end position="343"/>
    </location>
</feature>
<evidence type="ECO:0000256" key="8">
    <source>
        <dbReference type="SAM" id="MobiDB-lite"/>
    </source>
</evidence>
<comment type="similarity">
    <text evidence="2 6">Belongs to the class-V pyridoxal-phosphate-dependent aminotransferase family.</text>
</comment>
<dbReference type="InterPro" id="IPR024169">
    <property type="entry name" value="SP_NH2Trfase/AEP_transaminase"/>
</dbReference>
<feature type="binding site" evidence="4">
    <location>
        <position position="345"/>
    </location>
    <ligand>
        <name>substrate</name>
    </ligand>
</feature>